<protein>
    <submittedName>
        <fullName evidence="1">Uncharacterized protein</fullName>
    </submittedName>
</protein>
<comment type="caution">
    <text evidence="1">The sequence shown here is derived from an EMBL/GenBank/DDBJ whole genome shotgun (WGS) entry which is preliminary data.</text>
</comment>
<sequence length="126" mass="14880">MNREELAEIKIRFRSRRATLWGITLDEYDTLQTIIEVLEHDWANKISLFTFRGRWSYCLHVWPGDVAGKFYGPWFASCDPYPDRQAAIENAVGKMLKTYEKSNRRETKHLIAWAKSLITPKQLNLF</sequence>
<dbReference type="AlphaFoldDB" id="A0A0F9N7R4"/>
<proteinExistence type="predicted"/>
<accession>A0A0F9N7R4</accession>
<reference evidence="1" key="1">
    <citation type="journal article" date="2015" name="Nature">
        <title>Complex archaea that bridge the gap between prokaryotes and eukaryotes.</title>
        <authorList>
            <person name="Spang A."/>
            <person name="Saw J.H."/>
            <person name="Jorgensen S.L."/>
            <person name="Zaremba-Niedzwiedzka K."/>
            <person name="Martijn J."/>
            <person name="Lind A.E."/>
            <person name="van Eijk R."/>
            <person name="Schleper C."/>
            <person name="Guy L."/>
            <person name="Ettema T.J."/>
        </authorList>
    </citation>
    <scope>NUCLEOTIDE SEQUENCE</scope>
</reference>
<organism evidence="1">
    <name type="scientific">marine sediment metagenome</name>
    <dbReference type="NCBI Taxonomy" id="412755"/>
    <lineage>
        <taxon>unclassified sequences</taxon>
        <taxon>metagenomes</taxon>
        <taxon>ecological metagenomes</taxon>
    </lineage>
</organism>
<gene>
    <name evidence="1" type="ORF">LCGC14_0983810</name>
</gene>
<name>A0A0F9N7R4_9ZZZZ</name>
<dbReference type="EMBL" id="LAZR01003692">
    <property type="protein sequence ID" value="KKN15645.1"/>
    <property type="molecule type" value="Genomic_DNA"/>
</dbReference>
<evidence type="ECO:0000313" key="1">
    <source>
        <dbReference type="EMBL" id="KKN15645.1"/>
    </source>
</evidence>